<evidence type="ECO:0008006" key="4">
    <source>
        <dbReference type="Google" id="ProtNLM"/>
    </source>
</evidence>
<dbReference type="EMBL" id="OQ507919">
    <property type="protein sequence ID" value="WEU68268.1"/>
    <property type="molecule type" value="Genomic_DNA"/>
</dbReference>
<feature type="coiled-coil region" evidence="1">
    <location>
        <begin position="22"/>
        <end position="49"/>
    </location>
</feature>
<keyword evidence="3" id="KW-1185">Reference proteome</keyword>
<keyword evidence="1" id="KW-0175">Coiled coil</keyword>
<proteinExistence type="predicted"/>
<dbReference type="Proteomes" id="UP001222071">
    <property type="component" value="Segment"/>
</dbReference>
<evidence type="ECO:0000256" key="1">
    <source>
        <dbReference type="SAM" id="Coils"/>
    </source>
</evidence>
<gene>
    <name evidence="2" type="ORF">TARRARE_22</name>
</gene>
<sequence length="54" mass="6126">MMKQSDTVTVTRDAWNDLMKYIKGLEDQIASCEAQLEDASEYILELEEKLNGSA</sequence>
<accession>A0AAF0D4F2</accession>
<name>A0AAF0D4F2_9CAUD</name>
<organism evidence="2 3">
    <name type="scientific">Escherichia phage vB_Ec_Tarrare</name>
    <dbReference type="NCBI Taxonomy" id="3032379"/>
    <lineage>
        <taxon>Viruses</taxon>
        <taxon>Duplodnaviria</taxon>
        <taxon>Heunggongvirae</taxon>
        <taxon>Uroviricota</taxon>
        <taxon>Caudoviricetes</taxon>
        <taxon>Autographivirales</taxon>
        <taxon>Autotranscriptaviridae</taxon>
        <taxon>Studiervirinae</taxon>
        <taxon>Rindgevirus</taxon>
        <taxon>Rindgevirus tarrare</taxon>
    </lineage>
</organism>
<evidence type="ECO:0000313" key="2">
    <source>
        <dbReference type="EMBL" id="WEU68268.1"/>
    </source>
</evidence>
<evidence type="ECO:0000313" key="3">
    <source>
        <dbReference type="Proteomes" id="UP001222071"/>
    </source>
</evidence>
<reference evidence="2" key="1">
    <citation type="submission" date="2023-02" db="EMBL/GenBank/DDBJ databases">
        <authorList>
            <person name="Veilleux F.I."/>
            <person name="Ayyash I.E."/>
            <person name="Page S.T."/>
        </authorList>
    </citation>
    <scope>NUCLEOTIDE SEQUENCE</scope>
</reference>
<protein>
    <recommendedName>
        <fullName evidence="4">Host recBCD nuclease inhibitor</fullName>
    </recommendedName>
</protein>